<gene>
    <name evidence="1" type="ORF">SAMN02745176_00927</name>
</gene>
<dbReference type="Proteomes" id="UP000184442">
    <property type="component" value="Unassembled WGS sequence"/>
</dbReference>
<dbReference type="RefSeq" id="WP_175548363.1">
    <property type="nucleotide sequence ID" value="NZ_FQZS01000006.1"/>
</dbReference>
<organism evidence="1 2">
    <name type="scientific">Lutispora thermophila DSM 19022</name>
    <dbReference type="NCBI Taxonomy" id="1122184"/>
    <lineage>
        <taxon>Bacteria</taxon>
        <taxon>Bacillati</taxon>
        <taxon>Bacillota</taxon>
        <taxon>Clostridia</taxon>
        <taxon>Lutisporales</taxon>
        <taxon>Lutisporaceae</taxon>
        <taxon>Lutispora</taxon>
    </lineage>
</organism>
<dbReference type="STRING" id="1122184.SAMN02745176_00927"/>
<sequence>MEFMDWFLGLFWFSSNYKRLKEFERLKKKREAEDDKKLIDDMSKSKKASLLLN</sequence>
<reference evidence="1 2" key="1">
    <citation type="submission" date="2016-11" db="EMBL/GenBank/DDBJ databases">
        <authorList>
            <person name="Jaros S."/>
            <person name="Januszkiewicz K."/>
            <person name="Wedrychowicz H."/>
        </authorList>
    </citation>
    <scope>NUCLEOTIDE SEQUENCE [LARGE SCALE GENOMIC DNA]</scope>
    <source>
        <strain evidence="1 2">DSM 19022</strain>
    </source>
</reference>
<keyword evidence="2" id="KW-1185">Reference proteome</keyword>
<proteinExistence type="predicted"/>
<dbReference type="EMBL" id="FQZS01000006">
    <property type="protein sequence ID" value="SHI66132.1"/>
    <property type="molecule type" value="Genomic_DNA"/>
</dbReference>
<protein>
    <submittedName>
        <fullName evidence="1">Uncharacterized protein</fullName>
    </submittedName>
</protein>
<evidence type="ECO:0000313" key="1">
    <source>
        <dbReference type="EMBL" id="SHI66132.1"/>
    </source>
</evidence>
<dbReference type="AlphaFoldDB" id="A0A1M6CYN5"/>
<name>A0A1M6CYN5_9FIRM</name>
<accession>A0A1M6CYN5</accession>
<evidence type="ECO:0000313" key="2">
    <source>
        <dbReference type="Proteomes" id="UP000184442"/>
    </source>
</evidence>